<dbReference type="Proteomes" id="UP000663881">
    <property type="component" value="Unassembled WGS sequence"/>
</dbReference>
<proteinExistence type="predicted"/>
<dbReference type="GO" id="GO:0004497">
    <property type="term" value="F:monooxygenase activity"/>
    <property type="evidence" value="ECO:0007669"/>
    <property type="project" value="InterPro"/>
</dbReference>
<evidence type="ECO:0000313" key="2">
    <source>
        <dbReference type="EMBL" id="CAF4161078.1"/>
    </source>
</evidence>
<dbReference type="Proteomes" id="UP000663891">
    <property type="component" value="Unassembled WGS sequence"/>
</dbReference>
<dbReference type="GO" id="GO:0005506">
    <property type="term" value="F:iron ion binding"/>
    <property type="evidence" value="ECO:0007669"/>
    <property type="project" value="InterPro"/>
</dbReference>
<sequence>MSILGGFETTSTAPFWFSFYMPKYSDIQQKIKNELKKHNLIDGTQLTQDILDLLIYHRACIGEDLAFFELKIAIVRLMQRISFEDPGDAANNSDGYVQRITCFPKHLAVRVRIDTDKNFD</sequence>
<dbReference type="InterPro" id="IPR036396">
    <property type="entry name" value="Cyt_P450_sf"/>
</dbReference>
<evidence type="ECO:0000313" key="3">
    <source>
        <dbReference type="Proteomes" id="UP000663881"/>
    </source>
</evidence>
<dbReference type="GO" id="GO:0020037">
    <property type="term" value="F:heme binding"/>
    <property type="evidence" value="ECO:0007669"/>
    <property type="project" value="InterPro"/>
</dbReference>
<evidence type="ECO:0000313" key="1">
    <source>
        <dbReference type="EMBL" id="CAF1403693.1"/>
    </source>
</evidence>
<accession>A0A819YNN7</accession>
<dbReference type="AlphaFoldDB" id="A0A819YNN7"/>
<reference evidence="2" key="1">
    <citation type="submission" date="2021-02" db="EMBL/GenBank/DDBJ databases">
        <authorList>
            <person name="Nowell W R."/>
        </authorList>
    </citation>
    <scope>NUCLEOTIDE SEQUENCE</scope>
</reference>
<dbReference type="SUPFAM" id="SSF48264">
    <property type="entry name" value="Cytochrome P450"/>
    <property type="match status" value="1"/>
</dbReference>
<dbReference type="EMBL" id="CAJNON010000917">
    <property type="protein sequence ID" value="CAF1403693.1"/>
    <property type="molecule type" value="Genomic_DNA"/>
</dbReference>
<protein>
    <submittedName>
        <fullName evidence="2">Uncharacterized protein</fullName>
    </submittedName>
</protein>
<organism evidence="2 3">
    <name type="scientific">Adineta steineri</name>
    <dbReference type="NCBI Taxonomy" id="433720"/>
    <lineage>
        <taxon>Eukaryota</taxon>
        <taxon>Metazoa</taxon>
        <taxon>Spiralia</taxon>
        <taxon>Gnathifera</taxon>
        <taxon>Rotifera</taxon>
        <taxon>Eurotatoria</taxon>
        <taxon>Bdelloidea</taxon>
        <taxon>Adinetida</taxon>
        <taxon>Adinetidae</taxon>
        <taxon>Adineta</taxon>
    </lineage>
</organism>
<dbReference type="OrthoDB" id="10359055at2759"/>
<gene>
    <name evidence="2" type="ORF">OKA104_LOCUS38798</name>
    <name evidence="1" type="ORF">VCS650_LOCUS36649</name>
</gene>
<dbReference type="EMBL" id="CAJOAY010007216">
    <property type="protein sequence ID" value="CAF4161078.1"/>
    <property type="molecule type" value="Genomic_DNA"/>
</dbReference>
<dbReference type="GO" id="GO:0016705">
    <property type="term" value="F:oxidoreductase activity, acting on paired donors, with incorporation or reduction of molecular oxygen"/>
    <property type="evidence" value="ECO:0007669"/>
    <property type="project" value="InterPro"/>
</dbReference>
<name>A0A819YNN7_9BILA</name>
<dbReference type="Gene3D" id="1.10.630.10">
    <property type="entry name" value="Cytochrome P450"/>
    <property type="match status" value="2"/>
</dbReference>
<comment type="caution">
    <text evidence="2">The sequence shown here is derived from an EMBL/GenBank/DDBJ whole genome shotgun (WGS) entry which is preliminary data.</text>
</comment>